<feature type="transmembrane region" description="Helical" evidence="1">
    <location>
        <begin position="528"/>
        <end position="547"/>
    </location>
</feature>
<feature type="transmembrane region" description="Helical" evidence="1">
    <location>
        <begin position="280"/>
        <end position="307"/>
    </location>
</feature>
<feature type="transmembrane region" description="Helical" evidence="1">
    <location>
        <begin position="236"/>
        <end position="255"/>
    </location>
</feature>
<proteinExistence type="predicted"/>
<keyword evidence="1" id="KW-0472">Membrane</keyword>
<feature type="transmembrane region" description="Helical" evidence="1">
    <location>
        <begin position="705"/>
        <end position="726"/>
    </location>
</feature>
<dbReference type="SUPFAM" id="SSF103473">
    <property type="entry name" value="MFS general substrate transporter"/>
    <property type="match status" value="1"/>
</dbReference>
<dbReference type="Proteomes" id="UP000298218">
    <property type="component" value="Unassembled WGS sequence"/>
</dbReference>
<feature type="transmembrane region" description="Helical" evidence="1">
    <location>
        <begin position="476"/>
        <end position="495"/>
    </location>
</feature>
<keyword evidence="1" id="KW-1133">Transmembrane helix</keyword>
<feature type="transmembrane region" description="Helical" evidence="1">
    <location>
        <begin position="447"/>
        <end position="464"/>
    </location>
</feature>
<feature type="transmembrane region" description="Helical" evidence="1">
    <location>
        <begin position="355"/>
        <end position="374"/>
    </location>
</feature>
<keyword evidence="1" id="KW-0812">Transmembrane</keyword>
<organism evidence="2 3">
    <name type="scientific">Cryobacterium psychrophilum</name>
    <dbReference type="NCBI Taxonomy" id="41988"/>
    <lineage>
        <taxon>Bacteria</taxon>
        <taxon>Bacillati</taxon>
        <taxon>Actinomycetota</taxon>
        <taxon>Actinomycetes</taxon>
        <taxon>Micrococcales</taxon>
        <taxon>Microbacteriaceae</taxon>
        <taxon>Cryobacterium</taxon>
    </lineage>
</organism>
<evidence type="ECO:0000313" key="3">
    <source>
        <dbReference type="Proteomes" id="UP000298218"/>
    </source>
</evidence>
<feature type="transmembrane region" description="Helical" evidence="1">
    <location>
        <begin position="670"/>
        <end position="693"/>
    </location>
</feature>
<feature type="transmembrane region" description="Helical" evidence="1">
    <location>
        <begin position="412"/>
        <end position="435"/>
    </location>
</feature>
<evidence type="ECO:0000256" key="1">
    <source>
        <dbReference type="SAM" id="Phobius"/>
    </source>
</evidence>
<comment type="caution">
    <text evidence="2">The sequence shown here is derived from an EMBL/GenBank/DDBJ whole genome shotgun (WGS) entry which is preliminary data.</text>
</comment>
<dbReference type="EMBL" id="SOHQ01000002">
    <property type="protein sequence ID" value="TFD82155.1"/>
    <property type="molecule type" value="Genomic_DNA"/>
</dbReference>
<name>A0A4Y8KT82_9MICO</name>
<gene>
    <name evidence="2" type="ORF">E3T53_01050</name>
</gene>
<feature type="transmembrane region" description="Helical" evidence="1">
    <location>
        <begin position="507"/>
        <end position="522"/>
    </location>
</feature>
<accession>A0A4Y8KT82</accession>
<reference evidence="2 3" key="1">
    <citation type="submission" date="2019-03" db="EMBL/GenBank/DDBJ databases">
        <title>Genomics of glacier-inhabiting Cryobacterium strains.</title>
        <authorList>
            <person name="Liu Q."/>
            <person name="Xin Y.-H."/>
        </authorList>
    </citation>
    <scope>NUCLEOTIDE SEQUENCE [LARGE SCALE GENOMIC DNA]</scope>
    <source>
        <strain evidence="2 3">CGMCC 1.4292</strain>
    </source>
</reference>
<feature type="transmembrane region" description="Helical" evidence="1">
    <location>
        <begin position="319"/>
        <end position="343"/>
    </location>
</feature>
<feature type="transmembrane region" description="Helical" evidence="1">
    <location>
        <begin position="636"/>
        <end position="658"/>
    </location>
</feature>
<evidence type="ECO:0000313" key="2">
    <source>
        <dbReference type="EMBL" id="TFD82155.1"/>
    </source>
</evidence>
<dbReference type="AlphaFoldDB" id="A0A4Y8KT82"/>
<sequence>MGDLENDRLRQAVYGASADGREIAINVAADDRVIVTVDLTVHADDAILRDDVLAWVRDYPMAIGAATGYIELSGNSGYLELRPTPLIVTTATDQDQASLAFQWVSENLHEFRVPFVLTYRPPYSAEADVRFALEDQWDLTSARPRELIAAQTAKTADVVPIGGNLGESVSFNFTQAGALSDVQPPPSVAGNWLDRYGFGSLVWASGIWILLYVWLFRSRRRGSPTPEHTPQPWTQIGPLVAALGIFSLATLSDYLDRALSEWGDQLNALDRPRDASQGEWLVAGFAQGNLSTVMLAAALPWIWSLLFPRRPSPRSSLKLPTGITVALVIVGVASISLLLSLPVSRTMSPSTLFEQVLPLFAIGFAAVAVGGSLFSGALGGAFSLLGGLAAACLASAFIALTSIHNLFWTDVAAHIVVVAVIAGALSALVASVMRILDVHNRALRRGLILATATVAIATTGPRIFSPDSPVGVNDAWGMTRVFIDPIIIALTVLLIGGTSGAGKDVGVWLRRGLVFVGVVLLFRTTTFIGLPISLLLGAVLAGLLLVVKNVDERWFTPSDASIGSGVREFARTVGERRMNRDYADSLRKSIATGEVKAAELDATKSEIMKHHYADHLTNAEAMSWGGTPRGALRRGAFGAVVATVAGLPFALGPLSYILSLADDANGPWVLTSGLASIIGLRFPIYGFAFGFLFPVIRGARGISKAVLTATVLLATESIVILIPFVWTSELLLYVSRDDDVGVFPGDDGF</sequence>
<dbReference type="RefSeq" id="WP_134174962.1">
    <property type="nucleotide sequence ID" value="NZ_SODI01000001.1"/>
</dbReference>
<keyword evidence="3" id="KW-1185">Reference proteome</keyword>
<feature type="transmembrane region" description="Helical" evidence="1">
    <location>
        <begin position="196"/>
        <end position="215"/>
    </location>
</feature>
<dbReference type="OrthoDB" id="5126553at2"/>
<protein>
    <submittedName>
        <fullName evidence="2">Uncharacterized protein</fullName>
    </submittedName>
</protein>
<feature type="transmembrane region" description="Helical" evidence="1">
    <location>
        <begin position="381"/>
        <end position="400"/>
    </location>
</feature>
<dbReference type="InterPro" id="IPR036259">
    <property type="entry name" value="MFS_trans_sf"/>
</dbReference>